<organism evidence="9 10">
    <name type="scientific">Stephania cephalantha</name>
    <dbReference type="NCBI Taxonomy" id="152367"/>
    <lineage>
        <taxon>Eukaryota</taxon>
        <taxon>Viridiplantae</taxon>
        <taxon>Streptophyta</taxon>
        <taxon>Embryophyta</taxon>
        <taxon>Tracheophyta</taxon>
        <taxon>Spermatophyta</taxon>
        <taxon>Magnoliopsida</taxon>
        <taxon>Ranunculales</taxon>
        <taxon>Menispermaceae</taxon>
        <taxon>Menispermoideae</taxon>
        <taxon>Cissampelideae</taxon>
        <taxon>Stephania</taxon>
    </lineage>
</organism>
<evidence type="ECO:0000256" key="7">
    <source>
        <dbReference type="SAM" id="Phobius"/>
    </source>
</evidence>
<evidence type="ECO:0000313" key="10">
    <source>
        <dbReference type="Proteomes" id="UP001419268"/>
    </source>
</evidence>
<evidence type="ECO:0000256" key="1">
    <source>
        <dbReference type="ARBA" id="ARBA00004127"/>
    </source>
</evidence>
<feature type="transmembrane region" description="Helical" evidence="7">
    <location>
        <begin position="123"/>
        <end position="145"/>
    </location>
</feature>
<dbReference type="Gene3D" id="2.30.42.10">
    <property type="match status" value="1"/>
</dbReference>
<gene>
    <name evidence="9" type="ORF">Scep_023476</name>
</gene>
<evidence type="ECO:0000256" key="6">
    <source>
        <dbReference type="ARBA" id="ARBA00032658"/>
    </source>
</evidence>
<dbReference type="GO" id="GO:0004222">
    <property type="term" value="F:metalloendopeptidase activity"/>
    <property type="evidence" value="ECO:0007669"/>
    <property type="project" value="InterPro"/>
</dbReference>
<feature type="transmembrane region" description="Helical" evidence="7">
    <location>
        <begin position="195"/>
        <end position="218"/>
    </location>
</feature>
<feature type="transmembrane region" description="Helical" evidence="7">
    <location>
        <begin position="157"/>
        <end position="175"/>
    </location>
</feature>
<accession>A0AAP0EVS8</accession>
<evidence type="ECO:0000259" key="8">
    <source>
        <dbReference type="Pfam" id="PF02163"/>
    </source>
</evidence>
<keyword evidence="3 7" id="KW-0812">Transmembrane</keyword>
<proteinExistence type="inferred from homology"/>
<keyword evidence="10" id="KW-1185">Reference proteome</keyword>
<evidence type="ECO:0000256" key="2">
    <source>
        <dbReference type="ARBA" id="ARBA00009989"/>
    </source>
</evidence>
<dbReference type="PRINTS" id="PR01000">
    <property type="entry name" value="SREBPS2PTASE"/>
</dbReference>
<evidence type="ECO:0000256" key="4">
    <source>
        <dbReference type="ARBA" id="ARBA00022989"/>
    </source>
</evidence>
<feature type="transmembrane region" description="Helical" evidence="7">
    <location>
        <begin position="506"/>
        <end position="527"/>
    </location>
</feature>
<dbReference type="GO" id="GO:1905897">
    <property type="term" value="P:regulation of response to endoplasmic reticulum stress"/>
    <property type="evidence" value="ECO:0007669"/>
    <property type="project" value="TreeGrafter"/>
</dbReference>
<comment type="caution">
    <text evidence="9">The sequence shown here is derived from an EMBL/GenBank/DDBJ whole genome shotgun (WGS) entry which is preliminary data.</text>
</comment>
<reference evidence="9 10" key="1">
    <citation type="submission" date="2024-01" db="EMBL/GenBank/DDBJ databases">
        <title>Genome assemblies of Stephania.</title>
        <authorList>
            <person name="Yang L."/>
        </authorList>
    </citation>
    <scope>NUCLEOTIDE SEQUENCE [LARGE SCALE GENOMIC DNA]</scope>
    <source>
        <strain evidence="9">JXDWG</strain>
        <tissue evidence="9">Leaf</tissue>
    </source>
</reference>
<dbReference type="PANTHER" id="PTHR13325:SF3">
    <property type="entry name" value="MEMBRANE-BOUND TRANSCRIPTION FACTOR SITE-2 PROTEASE"/>
    <property type="match status" value="1"/>
</dbReference>
<dbReference type="GO" id="GO:0012505">
    <property type="term" value="C:endomembrane system"/>
    <property type="evidence" value="ECO:0007669"/>
    <property type="project" value="UniProtKB-SubCell"/>
</dbReference>
<comment type="similarity">
    <text evidence="2">Belongs to the peptidase M50A family.</text>
</comment>
<feature type="domain" description="Peptidase M50" evidence="8">
    <location>
        <begin position="132"/>
        <end position="490"/>
    </location>
</feature>
<dbReference type="AlphaFoldDB" id="A0AAP0EVS8"/>
<evidence type="ECO:0000256" key="3">
    <source>
        <dbReference type="ARBA" id="ARBA00022692"/>
    </source>
</evidence>
<dbReference type="InterPro" id="IPR036034">
    <property type="entry name" value="PDZ_sf"/>
</dbReference>
<dbReference type="InterPro" id="IPR001193">
    <property type="entry name" value="MBTPS2"/>
</dbReference>
<keyword evidence="5 7" id="KW-0472">Membrane</keyword>
<dbReference type="Pfam" id="PF02163">
    <property type="entry name" value="Peptidase_M50"/>
    <property type="match status" value="1"/>
</dbReference>
<protein>
    <recommendedName>
        <fullName evidence="6">Endopeptidase S2P</fullName>
    </recommendedName>
</protein>
<dbReference type="PANTHER" id="PTHR13325">
    <property type="entry name" value="PROTEASE M50 MEMBRANE-BOUND TRANSCRIPTION FACTOR SITE 2 PROTEASE"/>
    <property type="match status" value="1"/>
</dbReference>
<evidence type="ECO:0000313" key="9">
    <source>
        <dbReference type="EMBL" id="KAK9100046.1"/>
    </source>
</evidence>
<dbReference type="InterPro" id="IPR008915">
    <property type="entry name" value="Peptidase_M50"/>
</dbReference>
<dbReference type="GO" id="GO:0031293">
    <property type="term" value="P:membrane protein intracellular domain proteolysis"/>
    <property type="evidence" value="ECO:0007669"/>
    <property type="project" value="TreeGrafter"/>
</dbReference>
<dbReference type="Proteomes" id="UP001419268">
    <property type="component" value="Unassembled WGS sequence"/>
</dbReference>
<keyword evidence="4 7" id="KW-1133">Transmembrane helix</keyword>
<name>A0AAP0EVS8_9MAGN</name>
<sequence length="533" mass="58714">MMVNSRRVRRSCRRGSTNAVLPLQNRHHQLLSPSISCWYCDYKVRALNDLLYIFGRKHASFLRSWFSIGVGFSLASLLVVALILFFEFSTALHLYTDNLKIKNLYTCFLFGSLPSPLVPGFKLSLIDGVYIVFSTLVSVVVHEAGHAISAASEGVQIEYIAVFLALLFPGALVAFDLDLLHNLPLFSTLRIYCAGIWHNAACCAACALTLILLPLILYPLYIHGDNLVVLDVKPESPLSGYLSPGDIIVSLDGMQVHGPQEWVDTMMLINKQVYQSAGGTKGYCIPSSWVEDQTAELEGEQFSCPGELTVFSIVPCLNLTALDGESRERGHMKSRKSMHCLTAGDVVLHKKCGNGWLGTGTSGNTCPCTEEESCSTPVLTPGHSWVEIKYASPFACSSQGNNSTDVEAHNSGATKCQGTFVFVGDVLTMANSVQLTAYQPRWTFNFGLNLPTILEKMLACTFHVSLTLALLNSLPVFFLDGESILEVTLSYFPWLNARKKRQVLRIFLWGGTLSTILAFFMFILHGARSEYVG</sequence>
<dbReference type="GO" id="GO:0005737">
    <property type="term" value="C:cytoplasm"/>
    <property type="evidence" value="ECO:0007669"/>
    <property type="project" value="TreeGrafter"/>
</dbReference>
<comment type="subcellular location">
    <subcellularLocation>
        <location evidence="1">Endomembrane system</location>
        <topology evidence="1">Multi-pass membrane protein</topology>
    </subcellularLocation>
</comment>
<feature type="transmembrane region" description="Helical" evidence="7">
    <location>
        <begin position="65"/>
        <end position="86"/>
    </location>
</feature>
<dbReference type="GO" id="GO:0016020">
    <property type="term" value="C:membrane"/>
    <property type="evidence" value="ECO:0007669"/>
    <property type="project" value="InterPro"/>
</dbReference>
<evidence type="ECO:0000256" key="5">
    <source>
        <dbReference type="ARBA" id="ARBA00023136"/>
    </source>
</evidence>
<dbReference type="EMBL" id="JBBNAG010000010">
    <property type="protein sequence ID" value="KAK9100046.1"/>
    <property type="molecule type" value="Genomic_DNA"/>
</dbReference>
<dbReference type="SUPFAM" id="SSF50156">
    <property type="entry name" value="PDZ domain-like"/>
    <property type="match status" value="1"/>
</dbReference>